<dbReference type="Proteomes" id="UP000594014">
    <property type="component" value="Chromosome"/>
</dbReference>
<protein>
    <submittedName>
        <fullName evidence="1">AEC family transporter</fullName>
    </submittedName>
</protein>
<proteinExistence type="predicted"/>
<dbReference type="EMBL" id="CP042469">
    <property type="protein sequence ID" value="QOX63174.1"/>
    <property type="molecule type" value="Genomic_DNA"/>
</dbReference>
<keyword evidence="2" id="KW-1185">Reference proteome</keyword>
<accession>A0ACD1AA34</accession>
<organism evidence="1 2">
    <name type="scientific">Anoxybacterium hadale</name>
    <dbReference type="NCBI Taxonomy" id="3408580"/>
    <lineage>
        <taxon>Bacteria</taxon>
        <taxon>Bacillati</taxon>
        <taxon>Bacillota</taxon>
        <taxon>Clostridia</taxon>
        <taxon>Peptostreptococcales</taxon>
        <taxon>Anaerovoracaceae</taxon>
        <taxon>Anoxybacterium</taxon>
    </lineage>
</organism>
<gene>
    <name evidence="1" type="ORF">FRZ06_07350</name>
</gene>
<reference evidence="1" key="1">
    <citation type="submission" date="2019-08" db="EMBL/GenBank/DDBJ databases">
        <title>Genome sequence of Clostridiales bacterium MT110.</title>
        <authorList>
            <person name="Cao J."/>
        </authorList>
    </citation>
    <scope>NUCLEOTIDE SEQUENCE</scope>
    <source>
        <strain evidence="1">MT110</strain>
    </source>
</reference>
<sequence length="315" mass="34117">MDNFIYSLNATVPVFVVMIVGWLLKQKGMLNDNFVNVADRFNFKVTLPILLFRDISAMDIKSDFNLTFFLYCMIATSICFAAIWFFAELFLKDKSLIGSFVQGSFRGSMAVLGIAFVQNIYGNAGLAPLMIVAAVPLYNIFSVVVLTIRGETCGEGVSSRVRASLVGIITNPIIIAIFAGLPFSLLEVELPGIALKSLNNFANMATPLALIAIGAGFQLHQALGKFNIAVAASFIKLILQPAIFLPVAVMLGFRDQAMIAVLIMLGAPATPTCYIMAKNMGNDSVLASGIVVLSMLISPISITLWIYILKTMAYI</sequence>
<name>A0ACD1AA34_9FIRM</name>
<evidence type="ECO:0000313" key="1">
    <source>
        <dbReference type="EMBL" id="QOX63174.1"/>
    </source>
</evidence>
<evidence type="ECO:0000313" key="2">
    <source>
        <dbReference type="Proteomes" id="UP000594014"/>
    </source>
</evidence>